<proteinExistence type="predicted"/>
<dbReference type="SUPFAM" id="SSF63825">
    <property type="entry name" value="YWTD domain"/>
    <property type="match status" value="1"/>
</dbReference>
<reference evidence="1 2" key="1">
    <citation type="journal article" date="2016" name="Mol. Biol. Evol.">
        <title>Comparative Genomics of Early-Diverging Mushroom-Forming Fungi Provides Insights into the Origins of Lignocellulose Decay Capabilities.</title>
        <authorList>
            <person name="Nagy L.G."/>
            <person name="Riley R."/>
            <person name="Tritt A."/>
            <person name="Adam C."/>
            <person name="Daum C."/>
            <person name="Floudas D."/>
            <person name="Sun H."/>
            <person name="Yadav J.S."/>
            <person name="Pangilinan J."/>
            <person name="Larsson K.H."/>
            <person name="Matsuura K."/>
            <person name="Barry K."/>
            <person name="Labutti K."/>
            <person name="Kuo R."/>
            <person name="Ohm R.A."/>
            <person name="Bhattacharya S.S."/>
            <person name="Shirouzu T."/>
            <person name="Yoshinaga Y."/>
            <person name="Martin F.M."/>
            <person name="Grigoriev I.V."/>
            <person name="Hibbett D.S."/>
        </authorList>
    </citation>
    <scope>NUCLEOTIDE SEQUENCE [LARGE SCALE GENOMIC DNA]</scope>
    <source>
        <strain evidence="1 2">HHB12029</strain>
    </source>
</reference>
<feature type="non-terminal residue" evidence="1">
    <location>
        <position position="1"/>
    </location>
</feature>
<dbReference type="Proteomes" id="UP000077266">
    <property type="component" value="Unassembled WGS sequence"/>
</dbReference>
<dbReference type="InterPro" id="IPR050778">
    <property type="entry name" value="Cueball_EGF_LRP_Nidogen"/>
</dbReference>
<name>A0A165NM63_EXIGL</name>
<feature type="non-terminal residue" evidence="1">
    <location>
        <position position="285"/>
    </location>
</feature>
<dbReference type="InterPro" id="IPR011042">
    <property type="entry name" value="6-blade_b-propeller_TolB-like"/>
</dbReference>
<organism evidence="1 2">
    <name type="scientific">Exidia glandulosa HHB12029</name>
    <dbReference type="NCBI Taxonomy" id="1314781"/>
    <lineage>
        <taxon>Eukaryota</taxon>
        <taxon>Fungi</taxon>
        <taxon>Dikarya</taxon>
        <taxon>Basidiomycota</taxon>
        <taxon>Agaricomycotina</taxon>
        <taxon>Agaricomycetes</taxon>
        <taxon>Auriculariales</taxon>
        <taxon>Exidiaceae</taxon>
        <taxon>Exidia</taxon>
    </lineage>
</organism>
<evidence type="ECO:0000313" key="2">
    <source>
        <dbReference type="Proteomes" id="UP000077266"/>
    </source>
</evidence>
<dbReference type="Gene3D" id="2.120.10.30">
    <property type="entry name" value="TolB, C-terminal domain"/>
    <property type="match status" value="2"/>
</dbReference>
<dbReference type="InParanoid" id="A0A165NM63"/>
<dbReference type="EMBL" id="KV425897">
    <property type="protein sequence ID" value="KZW00941.1"/>
    <property type="molecule type" value="Genomic_DNA"/>
</dbReference>
<dbReference type="OrthoDB" id="3041650at2759"/>
<gene>
    <name evidence="1" type="ORF">EXIGLDRAFT_564374</name>
</gene>
<dbReference type="PANTHER" id="PTHR46513">
    <property type="entry name" value="VITELLOGENIN RECEPTOR-LIKE PROTEIN-RELATED-RELATED"/>
    <property type="match status" value="1"/>
</dbReference>
<evidence type="ECO:0000313" key="1">
    <source>
        <dbReference type="EMBL" id="KZW00941.1"/>
    </source>
</evidence>
<keyword evidence="2" id="KW-1185">Reference proteome</keyword>
<dbReference type="STRING" id="1314781.A0A165NM63"/>
<sequence length="285" mass="30948">RIFVCSTDGSDVQTIYDHDFHTLPDGIQAHGDTLYWTNMGTDPALDNGSLMSGRVAMNASGALELVDVKTIVPPGVTFTPKQVQLDTKGGKLYWSDREGMRVMRSNLDGSAVETLVQTGSGADDRKDTTRWCVGIAVATTRGLIYWTQKGPSKGWQGRIFRANIEIPVGETPSTRTDIETLFEHLPEPIDLELDEESQTLYWTDRGDVPLGNTFNRVFVGSDSIATQGPAKSYILTNKFHETIGLSLDLSNGRAFVTDLLGGVYAVDLNSGKKTVLIADAGTISG</sequence>
<protein>
    <submittedName>
        <fullName evidence="1">YWTD domain-containing protein</fullName>
    </submittedName>
</protein>
<dbReference type="AlphaFoldDB" id="A0A165NM63"/>
<accession>A0A165NM63</accession>